<comment type="caution">
    <text evidence="5">The sequence shown here is derived from an EMBL/GenBank/DDBJ whole genome shotgun (WGS) entry which is preliminary data.</text>
</comment>
<keyword evidence="3" id="KW-0234">DNA repair</keyword>
<dbReference type="GO" id="GO:0006281">
    <property type="term" value="P:DNA repair"/>
    <property type="evidence" value="ECO:0007669"/>
    <property type="project" value="UniProtKB-KW"/>
</dbReference>
<keyword evidence="2" id="KW-0067">ATP-binding</keyword>
<dbReference type="Proteomes" id="UP000460272">
    <property type="component" value="Unassembled WGS sequence"/>
</dbReference>
<gene>
    <name evidence="5" type="ORF">EAS64_33635</name>
</gene>
<dbReference type="Pfam" id="PF12705">
    <property type="entry name" value="PDDEXK_1"/>
    <property type="match status" value="1"/>
</dbReference>
<accession>A0A6P2BVI3</accession>
<protein>
    <recommendedName>
        <fullName evidence="4">PD-(D/E)XK endonuclease-like domain-containing protein</fullName>
    </recommendedName>
</protein>
<feature type="domain" description="PD-(D/E)XK endonuclease-like" evidence="4">
    <location>
        <begin position="12"/>
        <end position="61"/>
    </location>
</feature>
<evidence type="ECO:0000256" key="2">
    <source>
        <dbReference type="ARBA" id="ARBA00022806"/>
    </source>
</evidence>
<keyword evidence="1" id="KW-0227">DNA damage</keyword>
<organism evidence="5 6">
    <name type="scientific">Trebonia kvetii</name>
    <dbReference type="NCBI Taxonomy" id="2480626"/>
    <lineage>
        <taxon>Bacteria</taxon>
        <taxon>Bacillati</taxon>
        <taxon>Actinomycetota</taxon>
        <taxon>Actinomycetes</taxon>
        <taxon>Streptosporangiales</taxon>
        <taxon>Treboniaceae</taxon>
        <taxon>Trebonia</taxon>
    </lineage>
</organism>
<evidence type="ECO:0000313" key="6">
    <source>
        <dbReference type="Proteomes" id="UP000460272"/>
    </source>
</evidence>
<keyword evidence="2" id="KW-0378">Hydrolase</keyword>
<keyword evidence="2" id="KW-0347">Helicase</keyword>
<sequence length="65" mass="7495">MSAPSEPRRTRSYSQISQYGQCPRQFQLQRIVRVPRVPAWYFPGGTAVHATIERYLRESLKDGNG</sequence>
<evidence type="ECO:0000256" key="1">
    <source>
        <dbReference type="ARBA" id="ARBA00022763"/>
    </source>
</evidence>
<dbReference type="AlphaFoldDB" id="A0A6P2BVI3"/>
<dbReference type="EMBL" id="RPFW01000007">
    <property type="protein sequence ID" value="TVZ01223.1"/>
    <property type="molecule type" value="Genomic_DNA"/>
</dbReference>
<dbReference type="RefSeq" id="WP_145859611.1">
    <property type="nucleotide sequence ID" value="NZ_RPFW01000007.1"/>
</dbReference>
<name>A0A6P2BVI3_9ACTN</name>
<reference evidence="5 6" key="1">
    <citation type="submission" date="2018-11" db="EMBL/GenBank/DDBJ databases">
        <title>Trebonia kvetii gen.nov., sp.nov., a novel acidophilic actinobacterium, and proposal of the new actinobacterial family Treboniaceae fam. nov.</title>
        <authorList>
            <person name="Rapoport D."/>
            <person name="Sagova-Mareckova M."/>
            <person name="Sedlacek I."/>
            <person name="Provaznik J."/>
            <person name="Kralova S."/>
            <person name="Pavlinic D."/>
            <person name="Benes V."/>
            <person name="Kopecky J."/>
        </authorList>
    </citation>
    <scope>NUCLEOTIDE SEQUENCE [LARGE SCALE GENOMIC DNA]</scope>
    <source>
        <strain evidence="5 6">15Tr583</strain>
    </source>
</reference>
<evidence type="ECO:0000259" key="4">
    <source>
        <dbReference type="Pfam" id="PF12705"/>
    </source>
</evidence>
<dbReference type="GO" id="GO:0004386">
    <property type="term" value="F:helicase activity"/>
    <property type="evidence" value="ECO:0007669"/>
    <property type="project" value="UniProtKB-KW"/>
</dbReference>
<proteinExistence type="predicted"/>
<keyword evidence="2" id="KW-0547">Nucleotide-binding</keyword>
<evidence type="ECO:0000256" key="3">
    <source>
        <dbReference type="ARBA" id="ARBA00023204"/>
    </source>
</evidence>
<evidence type="ECO:0000313" key="5">
    <source>
        <dbReference type="EMBL" id="TVZ01223.1"/>
    </source>
</evidence>
<keyword evidence="6" id="KW-1185">Reference proteome</keyword>
<dbReference type="OrthoDB" id="5144576at2"/>
<dbReference type="InterPro" id="IPR038726">
    <property type="entry name" value="PDDEXK_AddAB-type"/>
</dbReference>